<protein>
    <recommendedName>
        <fullName evidence="3">Restriction endonuclease type IV Mrr domain-containing protein</fullName>
    </recommendedName>
</protein>
<gene>
    <name evidence="1" type="ORF">A3D64_02185</name>
</gene>
<dbReference type="EMBL" id="MHUB01000035">
    <property type="protein sequence ID" value="OHA70055.1"/>
    <property type="molecule type" value="Genomic_DNA"/>
</dbReference>
<organism evidence="1 2">
    <name type="scientific">Candidatus Wildermuthbacteria bacterium RIFCSPHIGHO2_02_FULL_49_9</name>
    <dbReference type="NCBI Taxonomy" id="1802456"/>
    <lineage>
        <taxon>Bacteria</taxon>
        <taxon>Candidatus Wildermuthiibacteriota</taxon>
    </lineage>
</organism>
<evidence type="ECO:0008006" key="3">
    <source>
        <dbReference type="Google" id="ProtNLM"/>
    </source>
</evidence>
<accession>A0A1G2RB39</accession>
<evidence type="ECO:0000313" key="1">
    <source>
        <dbReference type="EMBL" id="OHA70055.1"/>
    </source>
</evidence>
<proteinExistence type="predicted"/>
<name>A0A1G2RB39_9BACT</name>
<sequence length="160" mass="18348">MKKRSHRDIISEDFVQESVRKFLSNSGFGDEDVATTGLREHGVDIKVKKMRPNPIGWYYLVECKGDPKEGVKSPGGSRSSSLNSALGQIISRMHTRRKSPYGGYNYGVAFPKSFEKIALDKIPYYVCNKLRMSIFLVNQKGQVEKYDHRRLKVFQKQNVK</sequence>
<reference evidence="1 2" key="1">
    <citation type="journal article" date="2016" name="Nat. Commun.">
        <title>Thousands of microbial genomes shed light on interconnected biogeochemical processes in an aquifer system.</title>
        <authorList>
            <person name="Anantharaman K."/>
            <person name="Brown C.T."/>
            <person name="Hug L.A."/>
            <person name="Sharon I."/>
            <person name="Castelle C.J."/>
            <person name="Probst A.J."/>
            <person name="Thomas B.C."/>
            <person name="Singh A."/>
            <person name="Wilkins M.J."/>
            <person name="Karaoz U."/>
            <person name="Brodie E.L."/>
            <person name="Williams K.H."/>
            <person name="Hubbard S.S."/>
            <person name="Banfield J.F."/>
        </authorList>
    </citation>
    <scope>NUCLEOTIDE SEQUENCE [LARGE SCALE GENOMIC DNA]</scope>
</reference>
<dbReference type="AlphaFoldDB" id="A0A1G2RB39"/>
<evidence type="ECO:0000313" key="2">
    <source>
        <dbReference type="Proteomes" id="UP000178613"/>
    </source>
</evidence>
<dbReference type="Proteomes" id="UP000178613">
    <property type="component" value="Unassembled WGS sequence"/>
</dbReference>
<comment type="caution">
    <text evidence="1">The sequence shown here is derived from an EMBL/GenBank/DDBJ whole genome shotgun (WGS) entry which is preliminary data.</text>
</comment>